<accession>H5XEU1</accession>
<dbReference type="OrthoDB" id="4426042at2"/>
<dbReference type="AlphaFoldDB" id="H5XEU1"/>
<keyword evidence="1" id="KW-0812">Transmembrane</keyword>
<gene>
    <name evidence="2" type="ORF">SaccyDRAFT_0386</name>
</gene>
<evidence type="ECO:0008006" key="4">
    <source>
        <dbReference type="Google" id="ProtNLM"/>
    </source>
</evidence>
<reference evidence="2 3" key="1">
    <citation type="submission" date="2011-11" db="EMBL/GenBank/DDBJ databases">
        <title>The Noncontiguous Finished sequence of Saccharomonospora cyanea NA-134.</title>
        <authorList>
            <consortium name="US DOE Joint Genome Institute"/>
            <person name="Lucas S."/>
            <person name="Han J."/>
            <person name="Lapidus A."/>
            <person name="Cheng J.-F."/>
            <person name="Goodwin L."/>
            <person name="Pitluck S."/>
            <person name="Peters L."/>
            <person name="Ovchinnikova G."/>
            <person name="Lu M."/>
            <person name="Detter J.C."/>
            <person name="Han C."/>
            <person name="Tapia R."/>
            <person name="Land M."/>
            <person name="Hauser L."/>
            <person name="Kyrpides N."/>
            <person name="Ivanova N."/>
            <person name="Pagani I."/>
            <person name="Brambilla E.-M."/>
            <person name="Klenk H.-P."/>
            <person name="Woyke T."/>
        </authorList>
    </citation>
    <scope>NUCLEOTIDE SEQUENCE [LARGE SCALE GENOMIC DNA]</scope>
    <source>
        <strain evidence="2 3">NA-134</strain>
    </source>
</reference>
<keyword evidence="1" id="KW-0472">Membrane</keyword>
<sequence length="169" mass="18199">MRTVGPEHTREAQVPEARRAHALRLGSWGVLGAAFVITLLGVVLVMGAFRNDQVIAENHGTATALVEQVLFDRTLIRYETPDGVSHSPENGVLYPDGLTAGQLVRIEYDTTDPELAKVAERTWLLTLLPVSTTLLVTWLVAGPLVWFLRSRLRALAAPAGAAEPAGPTG</sequence>
<dbReference type="EMBL" id="CM001440">
    <property type="protein sequence ID" value="EHR59320.1"/>
    <property type="molecule type" value="Genomic_DNA"/>
</dbReference>
<dbReference type="HOGENOM" id="CLU_122360_1_0_11"/>
<proteinExistence type="predicted"/>
<protein>
    <recommendedName>
        <fullName evidence="4">DUF3592 domain-containing protein</fullName>
    </recommendedName>
</protein>
<name>H5XEU1_9PSEU</name>
<feature type="transmembrane region" description="Helical" evidence="1">
    <location>
        <begin position="28"/>
        <end position="49"/>
    </location>
</feature>
<dbReference type="RefSeq" id="WP_005453092.1">
    <property type="nucleotide sequence ID" value="NZ_CM001440.1"/>
</dbReference>
<dbReference type="STRING" id="882082.SaccyDRAFT_0386"/>
<feature type="transmembrane region" description="Helical" evidence="1">
    <location>
        <begin position="123"/>
        <end position="148"/>
    </location>
</feature>
<keyword evidence="3" id="KW-1185">Reference proteome</keyword>
<organism evidence="2 3">
    <name type="scientific">Saccharomonospora cyanea NA-134</name>
    <dbReference type="NCBI Taxonomy" id="882082"/>
    <lineage>
        <taxon>Bacteria</taxon>
        <taxon>Bacillati</taxon>
        <taxon>Actinomycetota</taxon>
        <taxon>Actinomycetes</taxon>
        <taxon>Pseudonocardiales</taxon>
        <taxon>Pseudonocardiaceae</taxon>
        <taxon>Saccharomonospora</taxon>
    </lineage>
</organism>
<dbReference type="eggNOG" id="ENOG50337MI">
    <property type="taxonomic scope" value="Bacteria"/>
</dbReference>
<evidence type="ECO:0000313" key="2">
    <source>
        <dbReference type="EMBL" id="EHR59320.1"/>
    </source>
</evidence>
<keyword evidence="1" id="KW-1133">Transmembrane helix</keyword>
<evidence type="ECO:0000256" key="1">
    <source>
        <dbReference type="SAM" id="Phobius"/>
    </source>
</evidence>
<dbReference type="Proteomes" id="UP000002791">
    <property type="component" value="Chromosome"/>
</dbReference>
<evidence type="ECO:0000313" key="3">
    <source>
        <dbReference type="Proteomes" id="UP000002791"/>
    </source>
</evidence>